<evidence type="ECO:0000313" key="3">
    <source>
        <dbReference type="Proteomes" id="UP000586827"/>
    </source>
</evidence>
<gene>
    <name evidence="2" type="ORF">HLB23_24410</name>
</gene>
<dbReference type="Pfam" id="PF23275">
    <property type="entry name" value="TPR_23"/>
    <property type="match status" value="1"/>
</dbReference>
<comment type="caution">
    <text evidence="2">The sequence shown here is derived from an EMBL/GenBank/DDBJ whole genome shotgun (WGS) entry which is preliminary data.</text>
</comment>
<evidence type="ECO:0000259" key="1">
    <source>
        <dbReference type="Pfam" id="PF23275"/>
    </source>
</evidence>
<organism evidence="2 3">
    <name type="scientific">Nocardia uniformis</name>
    <dbReference type="NCBI Taxonomy" id="53432"/>
    <lineage>
        <taxon>Bacteria</taxon>
        <taxon>Bacillati</taxon>
        <taxon>Actinomycetota</taxon>
        <taxon>Actinomycetes</taxon>
        <taxon>Mycobacteriales</taxon>
        <taxon>Nocardiaceae</taxon>
        <taxon>Nocardia</taxon>
    </lineage>
</organism>
<dbReference type="AlphaFoldDB" id="A0A849C2S4"/>
<feature type="domain" description="TPR repeat" evidence="1">
    <location>
        <begin position="161"/>
        <end position="415"/>
    </location>
</feature>
<keyword evidence="3" id="KW-1185">Reference proteome</keyword>
<evidence type="ECO:0000313" key="2">
    <source>
        <dbReference type="EMBL" id="NNH72964.1"/>
    </source>
</evidence>
<reference evidence="2 3" key="1">
    <citation type="submission" date="2020-05" db="EMBL/GenBank/DDBJ databases">
        <title>MicrobeNet Type strains.</title>
        <authorList>
            <person name="Nicholson A.C."/>
        </authorList>
    </citation>
    <scope>NUCLEOTIDE SEQUENCE [LARGE SCALE GENOMIC DNA]</scope>
    <source>
        <strain evidence="2 3">JCM 3224</strain>
    </source>
</reference>
<proteinExistence type="predicted"/>
<name>A0A849C2S4_9NOCA</name>
<dbReference type="RefSeq" id="WP_157552682.1">
    <property type="nucleotide sequence ID" value="NZ_JABELX010000009.1"/>
</dbReference>
<sequence length="776" mass="83078">MGLLADQWTNLATVSRARQNSLGGMVSNAITNVTAVRGDGFDVAEDWSVTDRYNYPKAFAAITDDSELSQSYRDQLTQLQTSRGEDAKNNTVLLQRLARDLGIEDAATSTDIRNTLNAIEQLSPASTTELTPGAAEQDGKAIADGTATNEEIARITERLAKTGLTPDQLQDLEDGKTVDLPPGELAYLQAFYGYAGKDGLLGLSEQLEADGSPEAHALQNYLANGILTLSQEKIVTRDKDGNILDRGGMDKLDPEIQELIQTRPSFRGDNLPDATTPGLGADYQEGGKAEWVTDVKQFGNLLSNSSIGYDPGTKLGVELTRQGANLAGLADHGEITSLGDDTITQYLDVGSRNEDSNYALLTGKGTDEIPGNGDLGISAEELLGVGYQRENVMTPLMTHEWQDDGTRFGEGMFGWIPEDAKVLDGQDPSVANLRAGESAYALSQILSGDEYKKWLDTGVRSGEDQSLGQINPKLTQEMAEALAPYAGNLVGLPDDYANNAGFGDLGGPVEAVRLLSVLDGDDTASTIINGALLSESMRINEMYASMDTSGQEVSPKLMGEYASRLTWAVEQGIDTELAERETDKGDRATKLNAAYTAAQIGLGGISPGAAAAMALTAFPQAEIVDTLAGGEQQPHEAKYFEGIGNVNTVYNPTTDGTDSHRNYAFLQSLVQQGTIDVNTLDPTLTQELQGEKVLVSYTDYQDRLKVMPGQQLTSSTTLLTDALTAAGLNDANAESYLAAATNQFQREKYSDVIAEGIEGTDAPKRDGNTWVLPTRK</sequence>
<dbReference type="EMBL" id="JABELX010000009">
    <property type="protein sequence ID" value="NNH72964.1"/>
    <property type="molecule type" value="Genomic_DNA"/>
</dbReference>
<accession>A0A849C2S4</accession>
<dbReference type="InterPro" id="IPR057037">
    <property type="entry name" value="TPR_rep_actino"/>
</dbReference>
<dbReference type="Proteomes" id="UP000586827">
    <property type="component" value="Unassembled WGS sequence"/>
</dbReference>
<protein>
    <recommendedName>
        <fullName evidence="1">TPR repeat domain-containing protein</fullName>
    </recommendedName>
</protein>